<dbReference type="InterPro" id="IPR050177">
    <property type="entry name" value="Lipid_A_modif_metabolic_enz"/>
</dbReference>
<accession>A0A512LA71</accession>
<sequence length="921" mass="101940">MRRLTGRFSDVVGFDRNAPSPPPPDCVRIPVDIASDDSLREGLRILREHHGTRIAAVVHLAAYYDFLGKPSPKYDAITVEGTRRLLRGLREGTGRMLREGFEVEQFIFASTMLVHRPGEPGQFITEDWPIGPTWAYPESKVRTEALIRAERGAIPAVLLRFAGVYDDVCHSPPLAHQIQRIYERQLAGHLYSGETSHGQAFIHLDDVVDAIERAVERRAQLPPEAAILIGEPETLSYDELQHTFSRLIRDESWETHNIPGPIAKAGAWVQDHIPGQDQFIKPWMIDRANDHYALDITRARTLLDWAPSRSLRQTLPKMVAALQADPFSWYREHGLEPPASITQKAEQAVPQVTEQPEHAPASAHVHVHAQGCLMHACPMHPEVCQSSPGNCPRCDTNLEPLAPPSPQAVEYTCPMHPEVVRNEPGNCPKCGMTLVPRSAPVEHADEHPDMMVDEHRKMLWPHYLNMMLGLWLLTSPFTLGYLSDFVPDANQLRVMAERGLPSFDLRNLLMTWSDVISGILVVVLSALSANASRRYPWAQWANAFVGVWLLFAPLVFWTPLPEAYANGTLIGALVIAFSVLVPMMPGMSMAGMMGGPDVPPGWAYTPSSWLQRMPIGVLALIGFLIARILGAYQLGHIDSVWEPFFAGSGDMKGVMNGTETIITSDVSKAWPIADGALGGIVYMAELVMVWMGGKTRWRTMPWMVLALAILILPLGVVSIYFVIIQPIVIGTWCTLCLIAALAMAVMIPYALNEFVAMGQFLVWARRQGKPFWRTFWTGDAMEGGSADRSKGLIGTPREQIAQATRGVTYPWTLTLSIAIGVWLTFTRLSFDTSGAMADSDHLIGALVVTFSIMAYAEVGRAVRFINIPFGVWLIAAPWLLDGIASPLAIWNGVICGILLIALAIPRGPVKDSYAGWDRYIV</sequence>
<reference evidence="16 17" key="1">
    <citation type="submission" date="2019-07" db="EMBL/GenBank/DDBJ databases">
        <title>Whole genome shotgun sequence of Thiobacillus plumbophilus NBRC 107929.</title>
        <authorList>
            <person name="Hosoyama A."/>
            <person name="Uohara A."/>
            <person name="Ohji S."/>
            <person name="Ichikawa N."/>
        </authorList>
    </citation>
    <scope>NUCLEOTIDE SEQUENCE [LARGE SCALE GENOMIC DNA]</scope>
    <source>
        <strain evidence="16 17">NBRC 107929</strain>
    </source>
</reference>
<evidence type="ECO:0000259" key="14">
    <source>
        <dbReference type="Pfam" id="PF07884"/>
    </source>
</evidence>
<feature type="transmembrane region" description="Helical" evidence="11">
    <location>
        <begin position="669"/>
        <end position="690"/>
    </location>
</feature>
<evidence type="ECO:0000256" key="11">
    <source>
        <dbReference type="SAM" id="Phobius"/>
    </source>
</evidence>
<keyword evidence="5 11" id="KW-1133">Transmembrane helix</keyword>
<feature type="domain" description="Heavy metal binding" evidence="15">
    <location>
        <begin position="411"/>
        <end position="436"/>
    </location>
</feature>
<feature type="transmembrane region" description="Helical" evidence="11">
    <location>
        <begin position="615"/>
        <end position="635"/>
    </location>
</feature>
<evidence type="ECO:0000259" key="13">
    <source>
        <dbReference type="Pfam" id="PF03779"/>
    </source>
</evidence>
<feature type="domain" description="NAD-dependent epimerase/dehydratase" evidence="12">
    <location>
        <begin position="9"/>
        <end position="230"/>
    </location>
</feature>
<feature type="transmembrane region" description="Helical" evidence="11">
    <location>
        <begin position="807"/>
        <end position="830"/>
    </location>
</feature>
<feature type="transmembrane region" description="Helical" evidence="11">
    <location>
        <begin position="563"/>
        <end position="583"/>
    </location>
</feature>
<dbReference type="Pfam" id="PF01370">
    <property type="entry name" value="Epimerase"/>
    <property type="match status" value="1"/>
</dbReference>
<evidence type="ECO:0008006" key="18">
    <source>
        <dbReference type="Google" id="ProtNLM"/>
    </source>
</evidence>
<evidence type="ECO:0000259" key="12">
    <source>
        <dbReference type="Pfam" id="PF01370"/>
    </source>
</evidence>
<feature type="transmembrane region" description="Helical" evidence="11">
    <location>
        <begin position="509"/>
        <end position="528"/>
    </location>
</feature>
<dbReference type="GO" id="GO:0048038">
    <property type="term" value="F:quinone binding"/>
    <property type="evidence" value="ECO:0007669"/>
    <property type="project" value="UniProtKB-KW"/>
</dbReference>
<dbReference type="CDD" id="cd12919">
    <property type="entry name" value="VKOR_2"/>
    <property type="match status" value="1"/>
</dbReference>
<dbReference type="Proteomes" id="UP000321337">
    <property type="component" value="Unassembled WGS sequence"/>
</dbReference>
<keyword evidence="7 11" id="KW-0472">Membrane</keyword>
<feature type="transmembrane region" description="Helical" evidence="11">
    <location>
        <begin position="887"/>
        <end position="904"/>
    </location>
</feature>
<evidence type="ECO:0000256" key="4">
    <source>
        <dbReference type="ARBA" id="ARBA00022719"/>
    </source>
</evidence>
<dbReference type="Pfam" id="PF19335">
    <property type="entry name" value="HMBD"/>
    <property type="match status" value="1"/>
</dbReference>
<evidence type="ECO:0000256" key="9">
    <source>
        <dbReference type="ARBA" id="ARBA00023284"/>
    </source>
</evidence>
<gene>
    <name evidence="16" type="ORF">TPL01_25120</name>
</gene>
<dbReference type="Pfam" id="PF07884">
    <property type="entry name" value="VKOR"/>
    <property type="match status" value="1"/>
</dbReference>
<keyword evidence="9" id="KW-0676">Redox-active center</keyword>
<evidence type="ECO:0000313" key="17">
    <source>
        <dbReference type="Proteomes" id="UP000321337"/>
    </source>
</evidence>
<dbReference type="InterPro" id="IPR038354">
    <property type="entry name" value="VKOR_sf"/>
</dbReference>
<dbReference type="GO" id="GO:0046872">
    <property type="term" value="F:metal ion binding"/>
    <property type="evidence" value="ECO:0007669"/>
    <property type="project" value="InterPro"/>
</dbReference>
<comment type="similarity">
    <text evidence="2">Belongs to the VKOR family.</text>
</comment>
<evidence type="ECO:0000313" key="16">
    <source>
        <dbReference type="EMBL" id="GEP31374.1"/>
    </source>
</evidence>
<evidence type="ECO:0000256" key="10">
    <source>
        <dbReference type="SAM" id="MobiDB-lite"/>
    </source>
</evidence>
<dbReference type="Gene3D" id="1.20.1440.130">
    <property type="entry name" value="VKOR domain"/>
    <property type="match status" value="1"/>
</dbReference>
<dbReference type="EMBL" id="BKAD01000029">
    <property type="protein sequence ID" value="GEP31374.1"/>
    <property type="molecule type" value="Genomic_DNA"/>
</dbReference>
<dbReference type="SUPFAM" id="SSF51735">
    <property type="entry name" value="NAD(P)-binding Rossmann-fold domains"/>
    <property type="match status" value="1"/>
</dbReference>
<dbReference type="Pfam" id="PF03779">
    <property type="entry name" value="SPW"/>
    <property type="match status" value="2"/>
</dbReference>
<evidence type="ECO:0000256" key="2">
    <source>
        <dbReference type="ARBA" id="ARBA00006214"/>
    </source>
</evidence>
<organism evidence="16 17">
    <name type="scientific">Sulfuriferula plumbiphila</name>
    <dbReference type="NCBI Taxonomy" id="171865"/>
    <lineage>
        <taxon>Bacteria</taxon>
        <taxon>Pseudomonadati</taxon>
        <taxon>Pseudomonadota</taxon>
        <taxon>Betaproteobacteria</taxon>
        <taxon>Nitrosomonadales</taxon>
        <taxon>Sulfuricellaceae</taxon>
        <taxon>Sulfuriferula</taxon>
    </lineage>
</organism>
<name>A0A512LA71_9PROT</name>
<comment type="caution">
    <text evidence="16">The sequence shown here is derived from an EMBL/GenBank/DDBJ whole genome shotgun (WGS) entry which is preliminary data.</text>
</comment>
<feature type="transmembrane region" description="Helical" evidence="11">
    <location>
        <begin position="540"/>
        <end position="557"/>
    </location>
</feature>
<protein>
    <recommendedName>
        <fullName evidence="18">Vitamin K epoxide reductase domain-containing protein</fullName>
    </recommendedName>
</protein>
<dbReference type="GO" id="GO:0016020">
    <property type="term" value="C:membrane"/>
    <property type="evidence" value="ECO:0007669"/>
    <property type="project" value="UniProtKB-SubCell"/>
</dbReference>
<evidence type="ECO:0000259" key="15">
    <source>
        <dbReference type="Pfam" id="PF19335"/>
    </source>
</evidence>
<feature type="domain" description="SPW repeat-containing integral membrane" evidence="13">
    <location>
        <begin position="510"/>
        <end position="578"/>
    </location>
</feature>
<keyword evidence="17" id="KW-1185">Reference proteome</keyword>
<keyword evidence="4" id="KW-0874">Quinone</keyword>
<proteinExistence type="inferred from homology"/>
<dbReference type="InterPro" id="IPR036291">
    <property type="entry name" value="NAD(P)-bd_dom_sf"/>
</dbReference>
<dbReference type="InterPro" id="IPR012932">
    <property type="entry name" value="VKOR"/>
</dbReference>
<evidence type="ECO:0000256" key="6">
    <source>
        <dbReference type="ARBA" id="ARBA00023002"/>
    </source>
</evidence>
<dbReference type="InterPro" id="IPR001509">
    <property type="entry name" value="Epimerase_deHydtase"/>
</dbReference>
<dbReference type="InterPro" id="IPR005530">
    <property type="entry name" value="SPW"/>
</dbReference>
<keyword evidence="3 11" id="KW-0812">Transmembrane</keyword>
<feature type="transmembrane region" description="Helical" evidence="11">
    <location>
        <begin position="729"/>
        <end position="751"/>
    </location>
</feature>
<dbReference type="AlphaFoldDB" id="A0A512LA71"/>
<evidence type="ECO:0000256" key="3">
    <source>
        <dbReference type="ARBA" id="ARBA00022692"/>
    </source>
</evidence>
<feature type="transmembrane region" description="Helical" evidence="11">
    <location>
        <begin position="463"/>
        <end position="482"/>
    </location>
</feature>
<dbReference type="PANTHER" id="PTHR43245">
    <property type="entry name" value="BIFUNCTIONAL POLYMYXIN RESISTANCE PROTEIN ARNA"/>
    <property type="match status" value="1"/>
</dbReference>
<evidence type="ECO:0000256" key="8">
    <source>
        <dbReference type="ARBA" id="ARBA00023157"/>
    </source>
</evidence>
<feature type="region of interest" description="Disordered" evidence="10">
    <location>
        <begin position="1"/>
        <end position="23"/>
    </location>
</feature>
<evidence type="ECO:0000256" key="5">
    <source>
        <dbReference type="ARBA" id="ARBA00022989"/>
    </source>
</evidence>
<dbReference type="Gene3D" id="3.40.50.720">
    <property type="entry name" value="NAD(P)-binding Rossmann-like Domain"/>
    <property type="match status" value="1"/>
</dbReference>
<evidence type="ECO:0000256" key="1">
    <source>
        <dbReference type="ARBA" id="ARBA00004141"/>
    </source>
</evidence>
<feature type="transmembrane region" description="Helical" evidence="11">
    <location>
        <begin position="702"/>
        <end position="723"/>
    </location>
</feature>
<comment type="subcellular location">
    <subcellularLocation>
        <location evidence="1">Membrane</location>
        <topology evidence="1">Multi-pass membrane protein</topology>
    </subcellularLocation>
</comment>
<feature type="transmembrane region" description="Helical" evidence="11">
    <location>
        <begin position="865"/>
        <end position="881"/>
    </location>
</feature>
<evidence type="ECO:0000256" key="7">
    <source>
        <dbReference type="ARBA" id="ARBA00023136"/>
    </source>
</evidence>
<dbReference type="GO" id="GO:0016491">
    <property type="term" value="F:oxidoreductase activity"/>
    <property type="evidence" value="ECO:0007669"/>
    <property type="project" value="UniProtKB-KW"/>
</dbReference>
<feature type="domain" description="SPW repeat-containing integral membrane" evidence="13">
    <location>
        <begin position="811"/>
        <end position="903"/>
    </location>
</feature>
<keyword evidence="6" id="KW-0560">Oxidoreductase</keyword>
<dbReference type="InterPro" id="IPR045800">
    <property type="entry name" value="HMBD"/>
</dbReference>
<feature type="transmembrane region" description="Helical" evidence="11">
    <location>
        <begin position="842"/>
        <end position="858"/>
    </location>
</feature>
<feature type="domain" description="Vitamin K epoxide reductase" evidence="14">
    <location>
        <begin position="614"/>
        <end position="750"/>
    </location>
</feature>
<keyword evidence="8" id="KW-1015">Disulfide bond</keyword>